<dbReference type="EMBL" id="CAQQ02068774">
    <property type="status" value="NOT_ANNOTATED_CDS"/>
    <property type="molecule type" value="Genomic_DNA"/>
</dbReference>
<dbReference type="EMBL" id="CAQQ02068773">
    <property type="status" value="NOT_ANNOTATED_CDS"/>
    <property type="molecule type" value="Genomic_DNA"/>
</dbReference>
<sequence>MPEQLAEVQISAIRKFDVILEDQLYKIVPFADQVMNLRNFLEGAGCIEHLKSPSLLKELEAKLPYRERITWGGYSMSLRPPTVVEFSDWLLILADQIHRIQPKDGIQSMKKGDISHHAKTKTFAFIL</sequence>
<dbReference type="Proteomes" id="UP000015102">
    <property type="component" value="Unassembled WGS sequence"/>
</dbReference>
<accession>T1GBF0</accession>
<keyword evidence="2" id="KW-1185">Reference proteome</keyword>
<dbReference type="AlphaFoldDB" id="T1GBF0"/>
<dbReference type="EMBL" id="CAQQ02068775">
    <property type="status" value="NOT_ANNOTATED_CDS"/>
    <property type="molecule type" value="Genomic_DNA"/>
</dbReference>
<proteinExistence type="predicted"/>
<evidence type="ECO:0000313" key="1">
    <source>
        <dbReference type="EnsemblMetazoa" id="MESCA000582-PA"/>
    </source>
</evidence>
<dbReference type="HOGENOM" id="CLU_1973011_0_0_1"/>
<dbReference type="EMBL" id="CAQQ02068772">
    <property type="status" value="NOT_ANNOTATED_CDS"/>
    <property type="molecule type" value="Genomic_DNA"/>
</dbReference>
<name>T1GBF0_MEGSC</name>
<reference evidence="1" key="2">
    <citation type="submission" date="2015-06" db="UniProtKB">
        <authorList>
            <consortium name="EnsemblMetazoa"/>
        </authorList>
    </citation>
    <scope>IDENTIFICATION</scope>
</reference>
<organism evidence="1 2">
    <name type="scientific">Megaselia scalaris</name>
    <name type="common">Humpbacked fly</name>
    <name type="synonym">Phora scalaris</name>
    <dbReference type="NCBI Taxonomy" id="36166"/>
    <lineage>
        <taxon>Eukaryota</taxon>
        <taxon>Metazoa</taxon>
        <taxon>Ecdysozoa</taxon>
        <taxon>Arthropoda</taxon>
        <taxon>Hexapoda</taxon>
        <taxon>Insecta</taxon>
        <taxon>Pterygota</taxon>
        <taxon>Neoptera</taxon>
        <taxon>Endopterygota</taxon>
        <taxon>Diptera</taxon>
        <taxon>Brachycera</taxon>
        <taxon>Muscomorpha</taxon>
        <taxon>Platypezoidea</taxon>
        <taxon>Phoridae</taxon>
        <taxon>Megaseliini</taxon>
        <taxon>Megaselia</taxon>
    </lineage>
</organism>
<reference evidence="2" key="1">
    <citation type="submission" date="2013-02" db="EMBL/GenBank/DDBJ databases">
        <authorList>
            <person name="Hughes D."/>
        </authorList>
    </citation>
    <scope>NUCLEOTIDE SEQUENCE</scope>
    <source>
        <strain>Durham</strain>
        <strain evidence="2">NC isolate 2 -- Noor lab</strain>
    </source>
</reference>
<evidence type="ECO:0000313" key="2">
    <source>
        <dbReference type="Proteomes" id="UP000015102"/>
    </source>
</evidence>
<dbReference type="EnsemblMetazoa" id="MESCA000582-RA">
    <property type="protein sequence ID" value="MESCA000582-PA"/>
    <property type="gene ID" value="MESCA000582"/>
</dbReference>
<protein>
    <submittedName>
        <fullName evidence="1">Uncharacterized protein</fullName>
    </submittedName>
</protein>